<dbReference type="AlphaFoldDB" id="A0AAV1QWU6"/>
<dbReference type="Proteomes" id="UP001314170">
    <property type="component" value="Unassembled WGS sequence"/>
</dbReference>
<proteinExistence type="predicted"/>
<keyword evidence="2" id="KW-1185">Reference proteome</keyword>
<evidence type="ECO:0000313" key="1">
    <source>
        <dbReference type="EMBL" id="CAK7325568.1"/>
    </source>
</evidence>
<evidence type="ECO:0000313" key="2">
    <source>
        <dbReference type="Proteomes" id="UP001314170"/>
    </source>
</evidence>
<name>A0AAV1QWU6_9ROSI</name>
<reference evidence="1 2" key="1">
    <citation type="submission" date="2024-01" db="EMBL/GenBank/DDBJ databases">
        <authorList>
            <person name="Waweru B."/>
        </authorList>
    </citation>
    <scope>NUCLEOTIDE SEQUENCE [LARGE SCALE GENOMIC DNA]</scope>
</reference>
<accession>A0AAV1QWU6</accession>
<organism evidence="1 2">
    <name type="scientific">Dovyalis caffra</name>
    <dbReference type="NCBI Taxonomy" id="77055"/>
    <lineage>
        <taxon>Eukaryota</taxon>
        <taxon>Viridiplantae</taxon>
        <taxon>Streptophyta</taxon>
        <taxon>Embryophyta</taxon>
        <taxon>Tracheophyta</taxon>
        <taxon>Spermatophyta</taxon>
        <taxon>Magnoliopsida</taxon>
        <taxon>eudicotyledons</taxon>
        <taxon>Gunneridae</taxon>
        <taxon>Pentapetalae</taxon>
        <taxon>rosids</taxon>
        <taxon>fabids</taxon>
        <taxon>Malpighiales</taxon>
        <taxon>Salicaceae</taxon>
        <taxon>Flacourtieae</taxon>
        <taxon>Dovyalis</taxon>
    </lineage>
</organism>
<dbReference type="EMBL" id="CAWUPB010000850">
    <property type="protein sequence ID" value="CAK7325568.1"/>
    <property type="molecule type" value="Genomic_DNA"/>
</dbReference>
<gene>
    <name evidence="1" type="ORF">DCAF_LOCUS3248</name>
</gene>
<protein>
    <submittedName>
        <fullName evidence="1">Uncharacterized protein</fullName>
    </submittedName>
</protein>
<comment type="caution">
    <text evidence="1">The sequence shown here is derived from an EMBL/GenBank/DDBJ whole genome shotgun (WGS) entry which is preliminary data.</text>
</comment>
<sequence>MAHSCVYKIPSATSKHDTSTRLMAVNGERCDLGRYRGSREDTWHGVERVIDILVFENLKE</sequence>